<dbReference type="GO" id="GO:0000976">
    <property type="term" value="F:transcription cis-regulatory region binding"/>
    <property type="evidence" value="ECO:0007669"/>
    <property type="project" value="UniProtKB-ARBA"/>
</dbReference>
<dbReference type="PANTHER" id="PTHR47994:SF5">
    <property type="entry name" value="F14D16.11-RELATED"/>
    <property type="match status" value="1"/>
</dbReference>
<feature type="domain" description="Myb-like" evidence="8">
    <location>
        <begin position="9"/>
        <end position="61"/>
    </location>
</feature>
<dbReference type="InterPro" id="IPR009057">
    <property type="entry name" value="Homeodomain-like_sf"/>
</dbReference>
<proteinExistence type="predicted"/>
<evidence type="ECO:0000256" key="4">
    <source>
        <dbReference type="ARBA" id="ARBA00023125"/>
    </source>
</evidence>
<dbReference type="Proteomes" id="UP001558713">
    <property type="component" value="Unassembled WGS sequence"/>
</dbReference>
<comment type="subcellular location">
    <subcellularLocation>
        <location evidence="1">Nucleus</location>
    </subcellularLocation>
</comment>
<comment type="caution">
    <text evidence="10">The sequence shown here is derived from an EMBL/GenBank/DDBJ whole genome shotgun (WGS) entry which is preliminary data.</text>
</comment>
<feature type="domain" description="Myb-like" evidence="8">
    <location>
        <begin position="62"/>
        <end position="112"/>
    </location>
</feature>
<evidence type="ECO:0000259" key="8">
    <source>
        <dbReference type="PROSITE" id="PS50090"/>
    </source>
</evidence>
<keyword evidence="3" id="KW-0805">Transcription regulation</keyword>
<dbReference type="EMBL" id="JBANAX010000017">
    <property type="protein sequence ID" value="KAL1225829.1"/>
    <property type="molecule type" value="Genomic_DNA"/>
</dbReference>
<feature type="domain" description="HTH myb-type" evidence="9">
    <location>
        <begin position="62"/>
        <end position="116"/>
    </location>
</feature>
<dbReference type="FunFam" id="1.10.10.60:FF:000157">
    <property type="entry name" value="Myb transcription factor"/>
    <property type="match status" value="1"/>
</dbReference>
<keyword evidence="5" id="KW-0804">Transcription</keyword>
<dbReference type="InterPro" id="IPR001005">
    <property type="entry name" value="SANT/Myb"/>
</dbReference>
<dbReference type="PANTHER" id="PTHR47994">
    <property type="entry name" value="F14D16.11-RELATED"/>
    <property type="match status" value="1"/>
</dbReference>
<reference evidence="10 11" key="1">
    <citation type="submission" date="2024-04" db="EMBL/GenBank/DDBJ databases">
        <title>Genome assembly C_amara_ONT_v2.</title>
        <authorList>
            <person name="Yant L."/>
            <person name="Moore C."/>
            <person name="Slenker M."/>
        </authorList>
    </citation>
    <scope>NUCLEOTIDE SEQUENCE [LARGE SCALE GENOMIC DNA]</scope>
    <source>
        <tissue evidence="10">Leaf</tissue>
    </source>
</reference>
<evidence type="ECO:0000313" key="11">
    <source>
        <dbReference type="Proteomes" id="UP001558713"/>
    </source>
</evidence>
<evidence type="ECO:0000313" key="10">
    <source>
        <dbReference type="EMBL" id="KAL1225829.1"/>
    </source>
</evidence>
<keyword evidence="4" id="KW-0238">DNA-binding</keyword>
<dbReference type="AlphaFoldDB" id="A0ABD1C8S5"/>
<dbReference type="Gene3D" id="1.10.10.60">
    <property type="entry name" value="Homeodomain-like"/>
    <property type="match status" value="2"/>
</dbReference>
<keyword evidence="6" id="KW-0539">Nucleus</keyword>
<organism evidence="10 11">
    <name type="scientific">Cardamine amara subsp. amara</name>
    <dbReference type="NCBI Taxonomy" id="228776"/>
    <lineage>
        <taxon>Eukaryota</taxon>
        <taxon>Viridiplantae</taxon>
        <taxon>Streptophyta</taxon>
        <taxon>Embryophyta</taxon>
        <taxon>Tracheophyta</taxon>
        <taxon>Spermatophyta</taxon>
        <taxon>Magnoliopsida</taxon>
        <taxon>eudicotyledons</taxon>
        <taxon>Gunneridae</taxon>
        <taxon>Pentapetalae</taxon>
        <taxon>rosids</taxon>
        <taxon>malvids</taxon>
        <taxon>Brassicales</taxon>
        <taxon>Brassicaceae</taxon>
        <taxon>Cardamineae</taxon>
        <taxon>Cardamine</taxon>
    </lineage>
</organism>
<evidence type="ECO:0000256" key="7">
    <source>
        <dbReference type="SAM" id="MobiDB-lite"/>
    </source>
</evidence>
<protein>
    <submittedName>
        <fullName evidence="10">Transcription factor MYB3</fullName>
    </submittedName>
</protein>
<accession>A0ABD1C8S5</accession>
<dbReference type="CDD" id="cd00167">
    <property type="entry name" value="SANT"/>
    <property type="match status" value="2"/>
</dbReference>
<evidence type="ECO:0000256" key="6">
    <source>
        <dbReference type="ARBA" id="ARBA00023242"/>
    </source>
</evidence>
<dbReference type="GO" id="GO:0005634">
    <property type="term" value="C:nucleus"/>
    <property type="evidence" value="ECO:0007669"/>
    <property type="project" value="UniProtKB-SubCell"/>
</dbReference>
<sequence length="275" mass="31461">MGRSPCCEKAHMNKGAWTKEEDQLLVDYIRKHGEGCWRSLPRAAGLQRCGKSCRLRWMNYLRPDLKRGNFTEEEDELIIKLHSLLGNKWSLIAGRLPGRTDNEIKNYWNTHIKRKLLSRGIDPNTHRLINESTVSPSSLQNDIVNESLHLDFTGPDQERLVKAEPVVQEEGNNNNNNNNNCTSSGTTSDKDFQNEDDWVLNLELSVGPAATTYRYESTRKTSLDSAESNRRWGSELYGGRSDAVCLCCRIGLFRNESCRNCRISDVRTIRESRIL</sequence>
<keyword evidence="11" id="KW-1185">Reference proteome</keyword>
<dbReference type="InterPro" id="IPR017930">
    <property type="entry name" value="Myb_dom"/>
</dbReference>
<dbReference type="SUPFAM" id="SSF46689">
    <property type="entry name" value="Homeodomain-like"/>
    <property type="match status" value="1"/>
</dbReference>
<dbReference type="Pfam" id="PF00249">
    <property type="entry name" value="Myb_DNA-binding"/>
    <property type="match status" value="2"/>
</dbReference>
<dbReference type="PROSITE" id="PS50090">
    <property type="entry name" value="MYB_LIKE"/>
    <property type="match status" value="2"/>
</dbReference>
<dbReference type="SMART" id="SM00717">
    <property type="entry name" value="SANT"/>
    <property type="match status" value="2"/>
</dbReference>
<feature type="region of interest" description="Disordered" evidence="7">
    <location>
        <begin position="168"/>
        <end position="188"/>
    </location>
</feature>
<dbReference type="FunFam" id="1.10.10.60:FF:000001">
    <property type="entry name" value="MYB-related transcription factor"/>
    <property type="match status" value="1"/>
</dbReference>
<evidence type="ECO:0000259" key="9">
    <source>
        <dbReference type="PROSITE" id="PS51294"/>
    </source>
</evidence>
<evidence type="ECO:0000256" key="2">
    <source>
        <dbReference type="ARBA" id="ARBA00022737"/>
    </source>
</evidence>
<evidence type="ECO:0000256" key="3">
    <source>
        <dbReference type="ARBA" id="ARBA00023015"/>
    </source>
</evidence>
<gene>
    <name evidence="10" type="ORF">V5N11_021046</name>
</gene>
<feature type="domain" description="HTH myb-type" evidence="9">
    <location>
        <begin position="9"/>
        <end position="61"/>
    </location>
</feature>
<evidence type="ECO:0000256" key="1">
    <source>
        <dbReference type="ARBA" id="ARBA00004123"/>
    </source>
</evidence>
<dbReference type="PROSITE" id="PS51294">
    <property type="entry name" value="HTH_MYB"/>
    <property type="match status" value="2"/>
</dbReference>
<keyword evidence="2" id="KW-0677">Repeat</keyword>
<name>A0ABD1C8S5_CARAN</name>
<dbReference type="InterPro" id="IPR015495">
    <property type="entry name" value="Myb_TF_plants"/>
</dbReference>
<evidence type="ECO:0000256" key="5">
    <source>
        <dbReference type="ARBA" id="ARBA00023163"/>
    </source>
</evidence>